<sequence>DSVQLRFEGLVFGRASTRRSVSIRCSTASASTAGVEAKASKAKADASNALGGAALRGDLEQALSQAKPEVTVEEEEDVRRSNQIRTNRQRVQKPLPLARNQFVRSL</sequence>
<accession>A0ABP0IL92</accession>
<comment type="caution">
    <text evidence="2">The sequence shown here is derived from an EMBL/GenBank/DDBJ whole genome shotgun (WGS) entry which is preliminary data.</text>
</comment>
<protein>
    <submittedName>
        <fullName evidence="2">Uncharacterized protein</fullName>
    </submittedName>
</protein>
<feature type="region of interest" description="Disordered" evidence="1">
    <location>
        <begin position="65"/>
        <end position="96"/>
    </location>
</feature>
<gene>
    <name evidence="2" type="ORF">CCMP2556_LOCUS7011</name>
</gene>
<proteinExistence type="predicted"/>
<name>A0ABP0IL92_9DINO</name>
<evidence type="ECO:0000313" key="3">
    <source>
        <dbReference type="Proteomes" id="UP001642484"/>
    </source>
</evidence>
<keyword evidence="3" id="KW-1185">Reference proteome</keyword>
<organism evidence="2 3">
    <name type="scientific">Durusdinium trenchii</name>
    <dbReference type="NCBI Taxonomy" id="1381693"/>
    <lineage>
        <taxon>Eukaryota</taxon>
        <taxon>Sar</taxon>
        <taxon>Alveolata</taxon>
        <taxon>Dinophyceae</taxon>
        <taxon>Suessiales</taxon>
        <taxon>Symbiodiniaceae</taxon>
        <taxon>Durusdinium</taxon>
    </lineage>
</organism>
<evidence type="ECO:0000256" key="1">
    <source>
        <dbReference type="SAM" id="MobiDB-lite"/>
    </source>
</evidence>
<evidence type="ECO:0000313" key="2">
    <source>
        <dbReference type="EMBL" id="CAK9002782.1"/>
    </source>
</evidence>
<dbReference type="Proteomes" id="UP001642484">
    <property type="component" value="Unassembled WGS sequence"/>
</dbReference>
<reference evidence="2 3" key="1">
    <citation type="submission" date="2024-02" db="EMBL/GenBank/DDBJ databases">
        <authorList>
            <person name="Chen Y."/>
            <person name="Shah S."/>
            <person name="Dougan E. K."/>
            <person name="Thang M."/>
            <person name="Chan C."/>
        </authorList>
    </citation>
    <scope>NUCLEOTIDE SEQUENCE [LARGE SCALE GENOMIC DNA]</scope>
</reference>
<dbReference type="EMBL" id="CAXAMN010003080">
    <property type="protein sequence ID" value="CAK9002782.1"/>
    <property type="molecule type" value="Genomic_DNA"/>
</dbReference>
<feature type="non-terminal residue" evidence="2">
    <location>
        <position position="1"/>
    </location>
</feature>